<reference evidence="3" key="1">
    <citation type="journal article" date="2019" name="Int. J. Syst. Evol. Microbiol.">
        <title>The Global Catalogue of Microorganisms (GCM) 10K type strain sequencing project: providing services to taxonomists for standard genome sequencing and annotation.</title>
        <authorList>
            <consortium name="The Broad Institute Genomics Platform"/>
            <consortium name="The Broad Institute Genome Sequencing Center for Infectious Disease"/>
            <person name="Wu L."/>
            <person name="Ma J."/>
        </authorList>
    </citation>
    <scope>NUCLEOTIDE SEQUENCE [LARGE SCALE GENOMIC DNA]</scope>
    <source>
        <strain evidence="3">GH52</strain>
    </source>
</reference>
<protein>
    <submittedName>
        <fullName evidence="2">Two-component system regulatory protein YycI</fullName>
    </submittedName>
</protein>
<evidence type="ECO:0000259" key="1">
    <source>
        <dbReference type="Pfam" id="PF09648"/>
    </source>
</evidence>
<feature type="domain" description="Regulatory protein YycH-like" evidence="1">
    <location>
        <begin position="109"/>
        <end position="232"/>
    </location>
</feature>
<dbReference type="Proteomes" id="UP001597362">
    <property type="component" value="Unassembled WGS sequence"/>
</dbReference>
<proteinExistence type="predicted"/>
<dbReference type="Gene3D" id="2.40.128.690">
    <property type="entry name" value="YycH protein, domain 3-like"/>
    <property type="match status" value="1"/>
</dbReference>
<evidence type="ECO:0000313" key="2">
    <source>
        <dbReference type="EMBL" id="MFD2117437.1"/>
    </source>
</evidence>
<gene>
    <name evidence="2" type="primary">yycI</name>
    <name evidence="2" type="ORF">ACFSJH_17035</name>
</gene>
<dbReference type="Pfam" id="PF09648">
    <property type="entry name" value="YycI"/>
    <property type="match status" value="1"/>
</dbReference>
<sequence length="252" mass="28274">MDWGRAKSVLIFAFLLLNVLLGYNIWTDVREGLYESVDSAELPPDKLQLMQQKRISLAANLPIHTPELADLTYILRGHHDGGIKKVKLAHPVNSALVFSKTELVKELSDQIDDLNKYVYDLPSSRDGVFVLYRTVDGYPMFNVKLELFNSNLKITGFQQERMELVSTGEAKQVIPASKIIASLIETYLEDGTTISDIQLGYHGQVFDSDKQVSAPTWRVMLEDGKVFYVNAISGEVTTDAVEQSVGFDEVKQ</sequence>
<evidence type="ECO:0000313" key="3">
    <source>
        <dbReference type="Proteomes" id="UP001597362"/>
    </source>
</evidence>
<keyword evidence="3" id="KW-1185">Reference proteome</keyword>
<dbReference type="RefSeq" id="WP_377774609.1">
    <property type="nucleotide sequence ID" value="NZ_JBHUHO010000040.1"/>
</dbReference>
<name>A0ABW4YPG8_9BACL</name>
<comment type="caution">
    <text evidence="2">The sequence shown here is derived from an EMBL/GenBank/DDBJ whole genome shotgun (WGS) entry which is preliminary data.</text>
</comment>
<dbReference type="EMBL" id="JBHUHO010000040">
    <property type="protein sequence ID" value="MFD2117437.1"/>
    <property type="molecule type" value="Genomic_DNA"/>
</dbReference>
<accession>A0ABW4YPG8</accession>
<organism evidence="2 3">
    <name type="scientific">Paenibacillus yanchengensis</name>
    <dbReference type="NCBI Taxonomy" id="2035833"/>
    <lineage>
        <taxon>Bacteria</taxon>
        <taxon>Bacillati</taxon>
        <taxon>Bacillota</taxon>
        <taxon>Bacilli</taxon>
        <taxon>Bacillales</taxon>
        <taxon>Paenibacillaceae</taxon>
        <taxon>Paenibacillus</taxon>
    </lineage>
</organism>
<dbReference type="InterPro" id="IPR018604">
    <property type="entry name" value="YycI-like"/>
</dbReference>